<proteinExistence type="predicted"/>
<name>A0A0B7A9V4_9EUPU</name>
<dbReference type="AlphaFoldDB" id="A0A0B7A9V4"/>
<gene>
    <name evidence="1" type="primary">ORF106632</name>
</gene>
<organism evidence="1">
    <name type="scientific">Arion vulgaris</name>
    <dbReference type="NCBI Taxonomy" id="1028688"/>
    <lineage>
        <taxon>Eukaryota</taxon>
        <taxon>Metazoa</taxon>
        <taxon>Spiralia</taxon>
        <taxon>Lophotrochozoa</taxon>
        <taxon>Mollusca</taxon>
        <taxon>Gastropoda</taxon>
        <taxon>Heterobranchia</taxon>
        <taxon>Euthyneura</taxon>
        <taxon>Panpulmonata</taxon>
        <taxon>Eupulmonata</taxon>
        <taxon>Stylommatophora</taxon>
        <taxon>Helicina</taxon>
        <taxon>Arionoidea</taxon>
        <taxon>Arionidae</taxon>
        <taxon>Arion</taxon>
    </lineage>
</organism>
<accession>A0A0B7A9V4</accession>
<evidence type="ECO:0000313" key="1">
    <source>
        <dbReference type="EMBL" id="CEK77784.1"/>
    </source>
</evidence>
<protein>
    <submittedName>
        <fullName evidence="1">Uncharacterized protein</fullName>
    </submittedName>
</protein>
<dbReference type="EMBL" id="HACG01030919">
    <property type="protein sequence ID" value="CEK77784.1"/>
    <property type="molecule type" value="Transcribed_RNA"/>
</dbReference>
<sequence length="50" mass="5895">MSKDKRPNAVGSLMTNVRPFYTTKVHQQMQTHILKDGEEEKDSCLYYDFL</sequence>
<reference evidence="1" key="1">
    <citation type="submission" date="2014-12" db="EMBL/GenBank/DDBJ databases">
        <title>Insight into the proteome of Arion vulgaris.</title>
        <authorList>
            <person name="Aradska J."/>
            <person name="Bulat T."/>
            <person name="Smidak R."/>
            <person name="Sarate P."/>
            <person name="Gangsoo J."/>
            <person name="Sialana F."/>
            <person name="Bilban M."/>
            <person name="Lubec G."/>
        </authorList>
    </citation>
    <scope>NUCLEOTIDE SEQUENCE</scope>
    <source>
        <tissue evidence="1">Skin</tissue>
    </source>
</reference>